<dbReference type="KEGG" id="ang:An10g00190"/>
<evidence type="ECO:0000256" key="2">
    <source>
        <dbReference type="ARBA" id="ARBA00022630"/>
    </source>
</evidence>
<evidence type="ECO:0000256" key="3">
    <source>
        <dbReference type="ARBA" id="ARBA00022827"/>
    </source>
</evidence>
<evidence type="ECO:0000256" key="1">
    <source>
        <dbReference type="ARBA" id="ARBA00005466"/>
    </source>
</evidence>
<evidence type="ECO:0000259" key="6">
    <source>
        <dbReference type="PROSITE" id="PS51387"/>
    </source>
</evidence>
<feature type="chain" id="PRO_5044867622" description="FAD-binding PCMH-type domain-containing protein" evidence="5">
    <location>
        <begin position="21"/>
        <end position="553"/>
    </location>
</feature>
<dbReference type="AlphaFoldDB" id="A0AAJ6VUI6"/>
<evidence type="ECO:0000256" key="4">
    <source>
        <dbReference type="ARBA" id="ARBA00023002"/>
    </source>
</evidence>
<dbReference type="SUPFAM" id="SSF56176">
    <property type="entry name" value="FAD-binding/transporter-associated domain-like"/>
    <property type="match status" value="1"/>
</dbReference>
<dbReference type="InterPro" id="IPR016169">
    <property type="entry name" value="FAD-bd_PCMH_sub2"/>
</dbReference>
<dbReference type="InterPro" id="IPR006094">
    <property type="entry name" value="Oxid_FAD_bind_N"/>
</dbReference>
<keyword evidence="5" id="KW-0732">Signal</keyword>
<dbReference type="Pfam" id="PF01565">
    <property type="entry name" value="FAD_binding_4"/>
    <property type="match status" value="1"/>
</dbReference>
<gene>
    <name evidence="7" type="ORF">An10g00190</name>
</gene>
<dbReference type="InterPro" id="IPR016166">
    <property type="entry name" value="FAD-bd_PCMH"/>
</dbReference>
<dbReference type="PANTHER" id="PTHR42973:SF54">
    <property type="entry name" value="FAD-BINDING PCMH-TYPE DOMAIN-CONTAINING PROTEIN"/>
    <property type="match status" value="1"/>
</dbReference>
<dbReference type="GO" id="GO:0016491">
    <property type="term" value="F:oxidoreductase activity"/>
    <property type="evidence" value="ECO:0007669"/>
    <property type="project" value="UniProtKB-KW"/>
</dbReference>
<feature type="signal peptide" evidence="5">
    <location>
        <begin position="1"/>
        <end position="20"/>
    </location>
</feature>
<dbReference type="VEuPathDB" id="FungiDB:An10g00190"/>
<keyword evidence="4" id="KW-0560">Oxidoreductase</keyword>
<accession>A0AAJ6VUI6</accession>
<dbReference type="InterPro" id="IPR050416">
    <property type="entry name" value="FAD-linked_Oxidoreductase"/>
</dbReference>
<dbReference type="PROSITE" id="PS51387">
    <property type="entry name" value="FAD_PCMH"/>
    <property type="match status" value="1"/>
</dbReference>
<name>A0AAJ6VUI6_ASPNG</name>
<dbReference type="InterPro" id="IPR036318">
    <property type="entry name" value="FAD-bd_PCMH-like_sf"/>
</dbReference>
<reference evidence="7" key="1">
    <citation type="submission" date="2025-02" db="EMBL/GenBank/DDBJ databases">
        <authorList>
            <consortium name="NCBI Genome Project"/>
        </authorList>
    </citation>
    <scope>NUCLEOTIDE SEQUENCE</scope>
</reference>
<comment type="similarity">
    <text evidence="1">Belongs to the oxygen-dependent FAD-linked oxidoreductase family.</text>
</comment>
<reference evidence="7" key="2">
    <citation type="submission" date="2025-08" db="UniProtKB">
        <authorList>
            <consortium name="RefSeq"/>
        </authorList>
    </citation>
    <scope>IDENTIFICATION</scope>
</reference>
<dbReference type="RefSeq" id="XP_001402413.3">
    <property type="nucleotide sequence ID" value="XM_001402376.3"/>
</dbReference>
<evidence type="ECO:0000313" key="7">
    <source>
        <dbReference type="RefSeq" id="XP_001402413.3"/>
    </source>
</evidence>
<keyword evidence="2" id="KW-0285">Flavoprotein</keyword>
<organism evidence="7">
    <name type="scientific">Aspergillus niger</name>
    <dbReference type="NCBI Taxonomy" id="5061"/>
    <lineage>
        <taxon>Eukaryota</taxon>
        <taxon>Fungi</taxon>
        <taxon>Dikarya</taxon>
        <taxon>Ascomycota</taxon>
        <taxon>Pezizomycotina</taxon>
        <taxon>Eurotiomycetes</taxon>
        <taxon>Eurotiomycetidae</taxon>
        <taxon>Eurotiales</taxon>
        <taxon>Aspergillaceae</taxon>
        <taxon>Aspergillus</taxon>
        <taxon>Aspergillus subgen. Circumdati</taxon>
    </lineage>
</organism>
<evidence type="ECO:0000256" key="5">
    <source>
        <dbReference type="SAM" id="SignalP"/>
    </source>
</evidence>
<keyword evidence="3" id="KW-0274">FAD</keyword>
<sequence>MVNLAYILGAVAVFSTSGTAADVSLSSSVAASTTPSAAGSLSSLGLSLPAGNVLVGNVGYTCNLLSRTFPKNETFTASSPYYEALIDETWSGNSRLNASCIVTPRSAQEVSLVIQILSILETKFSIRSGGHSSNPGFSSIGSNGVLVALGRLNTLSISADRKTLTVGPGNRWEAVYQYLEQYNLTVLGGREPVVGVGGFVLGGGLSLFYNTNGLAIDTVTRFQVVTPNGTIVNATQTEHADLYKGLKGGLNNFGIVVEYDLTTNTGIDVWFEVKNYTLAETPALLAAYAAYLQNADIRSNVEIQTNPAYTLVFYGYLDHVSAPSAFNAFSQVPSVSTVYPPTNASLNQVLLDIGNAGVVGSLYTYSISFAFKVTSPSFLQESFKAYLKTAASLLPLGVILEYVPQGIIPNLVTKSQTQNGGNLFGLEATPQVWGEIFAQFPATVSQSTVANAVESLLANLTSSAQSQSVHLPYIFANDAGPNQQVLRGYGEDNVKYIAAVAERGDPSASIPPVVTSWAQMTRETGGLTSVWESANTTSSHALMSQLSSLHVGF</sequence>
<dbReference type="GeneID" id="4990258"/>
<feature type="domain" description="FAD-binding PCMH-type" evidence="6">
    <location>
        <begin position="94"/>
        <end position="266"/>
    </location>
</feature>
<protein>
    <recommendedName>
        <fullName evidence="6">FAD-binding PCMH-type domain-containing protein</fullName>
    </recommendedName>
</protein>
<dbReference type="PANTHER" id="PTHR42973">
    <property type="entry name" value="BINDING OXIDOREDUCTASE, PUTATIVE (AFU_ORTHOLOGUE AFUA_1G17690)-RELATED"/>
    <property type="match status" value="1"/>
</dbReference>
<proteinExistence type="inferred from homology"/>
<dbReference type="Gene3D" id="3.30.465.10">
    <property type="match status" value="1"/>
</dbReference>